<comment type="caution">
    <text evidence="2">The sequence shown here is derived from an EMBL/GenBank/DDBJ whole genome shotgun (WGS) entry which is preliminary data.</text>
</comment>
<evidence type="ECO:0000259" key="1">
    <source>
        <dbReference type="Pfam" id="PF05662"/>
    </source>
</evidence>
<proteinExistence type="predicted"/>
<feature type="domain" description="Trimeric autotransporter adhesin YadA-like stalk" evidence="1">
    <location>
        <begin position="275"/>
        <end position="315"/>
    </location>
</feature>
<dbReference type="EMBL" id="SSCJ01000007">
    <property type="protein sequence ID" value="MDI4510261.1"/>
    <property type="molecule type" value="Genomic_DNA"/>
</dbReference>
<organism evidence="2">
    <name type="scientific">Faucicola osloensis</name>
    <name type="common">Moraxella osloensis</name>
    <dbReference type="NCBI Taxonomy" id="34062"/>
    <lineage>
        <taxon>Bacteria</taxon>
        <taxon>Pseudomonadati</taxon>
        <taxon>Pseudomonadota</taxon>
        <taxon>Gammaproteobacteria</taxon>
        <taxon>Moraxellales</taxon>
        <taxon>Moraxellaceae</taxon>
        <taxon>Faucicola</taxon>
    </lineage>
</organism>
<dbReference type="InterPro" id="IPR008635">
    <property type="entry name" value="Coiled_stalk_dom"/>
</dbReference>
<dbReference type="InterPro" id="IPR011049">
    <property type="entry name" value="Serralysin-like_metalloprot_C"/>
</dbReference>
<dbReference type="Gene3D" id="2.150.10.10">
    <property type="entry name" value="Serralysin-like metalloprotease, C-terminal"/>
    <property type="match status" value="1"/>
</dbReference>
<evidence type="ECO:0000313" key="2">
    <source>
        <dbReference type="EMBL" id="MDI4510261.1"/>
    </source>
</evidence>
<reference evidence="2" key="1">
    <citation type="submission" date="2019-04" db="EMBL/GenBank/DDBJ databases">
        <title>Moraxella osloensis CCUG 73412, isolated from corneal scrapings as causative agent of keratitis.</title>
        <authorList>
            <person name="Connolly G."/>
            <person name="Jaen-Luchoro D."/>
            <person name="Pinyeiro-Iglesias B."/>
            <person name="Curry A."/>
            <person name="Knowles S."/>
            <person name="Moore E.R.B."/>
        </authorList>
    </citation>
    <scope>NUCLEOTIDE SEQUENCE</scope>
    <source>
        <strain evidence="2">CCUG 73412</strain>
    </source>
</reference>
<dbReference type="Pfam" id="PF05662">
    <property type="entry name" value="YadA_stalk"/>
    <property type="match status" value="1"/>
</dbReference>
<dbReference type="GO" id="GO:0019867">
    <property type="term" value="C:outer membrane"/>
    <property type="evidence" value="ECO:0007669"/>
    <property type="project" value="InterPro"/>
</dbReference>
<name>A0AAW6TE66_FAUOS</name>
<sequence length="427" mass="44353">MNRIYSVVKNRDGNMTVASEIAKGAKKGRIVGAIASLSFMLLSNVSYADYIVGNGNNAPNTSTTGADLQKVIVGDNNGYIPQPAKPPATLVYPDSLTVFGSNNTLNKDYYTGEPNSQTVVGSFNELGAMTAGNTVIGQNNNVTCSAGGLVACETASNLTYKGDVGGRNIVIGDTNNVRATTDGFANMLSANPVNGVSNLSNGNNITIGTTNDIYGASNIALGNGVKIGSSSAVTNGIAIGDYSTASADNTVSIGTGSANNRENTVSFGSFRNQRQLTNVAAGTQATDAVNVQQLNSAINQAISATNQANTTAINDQASDINALKQNDIDLQNQIDGLQSNKADKSYVDSQNAAQNSAITANTNKNTQQDTAISNLQATDSSLQNQITANKNTADQQNSTQAQQITDLQNNKADKSALTALETVKYFV</sequence>
<dbReference type="AlphaFoldDB" id="A0AAW6TE66"/>
<dbReference type="SUPFAM" id="SSF101967">
    <property type="entry name" value="Adhesin YadA, collagen-binding domain"/>
    <property type="match status" value="1"/>
</dbReference>
<protein>
    <recommendedName>
        <fullName evidence="1">Trimeric autotransporter adhesin YadA-like stalk domain-containing protein</fullName>
    </recommendedName>
</protein>
<gene>
    <name evidence="2" type="ORF">E6P75_08580</name>
</gene>
<accession>A0AAW6TE66</accession>